<feature type="region of interest" description="Disordered" evidence="1">
    <location>
        <begin position="1"/>
        <end position="25"/>
    </location>
</feature>
<evidence type="ECO:0000256" key="1">
    <source>
        <dbReference type="SAM" id="MobiDB-lite"/>
    </source>
</evidence>
<accession>A0ABQ3GPU9</accession>
<sequence length="60" mass="7034">MLESLQDNLDTRKVSESTTHSRLSEPDTVSDLYRIGYTEYPANLLLYRHLELQIKDADYD</sequence>
<keyword evidence="3" id="KW-1185">Reference proteome</keyword>
<evidence type="ECO:0000313" key="3">
    <source>
        <dbReference type="Proteomes" id="UP000610203"/>
    </source>
</evidence>
<organism evidence="2 3">
    <name type="scientific">Psychrobacter glaciei</name>
    <dbReference type="NCBI Taxonomy" id="619771"/>
    <lineage>
        <taxon>Bacteria</taxon>
        <taxon>Pseudomonadati</taxon>
        <taxon>Pseudomonadota</taxon>
        <taxon>Gammaproteobacteria</taxon>
        <taxon>Moraxellales</taxon>
        <taxon>Moraxellaceae</taxon>
        <taxon>Psychrobacter</taxon>
    </lineage>
</organism>
<comment type="caution">
    <text evidence="2">The sequence shown here is derived from an EMBL/GenBank/DDBJ whole genome shotgun (WGS) entry which is preliminary data.</text>
</comment>
<dbReference type="Proteomes" id="UP000610203">
    <property type="component" value="Unassembled WGS sequence"/>
</dbReference>
<protein>
    <submittedName>
        <fullName evidence="2">Uncharacterized protein</fullName>
    </submittedName>
</protein>
<name>A0ABQ3GPU9_9GAMM</name>
<gene>
    <name evidence="2" type="ORF">GCM10016272_10480</name>
</gene>
<reference evidence="3" key="1">
    <citation type="journal article" date="2019" name="Int. J. Syst. Evol. Microbiol.">
        <title>The Global Catalogue of Microorganisms (GCM) 10K type strain sequencing project: providing services to taxonomists for standard genome sequencing and annotation.</title>
        <authorList>
            <consortium name="The Broad Institute Genomics Platform"/>
            <consortium name="The Broad Institute Genome Sequencing Center for Infectious Disease"/>
            <person name="Wu L."/>
            <person name="Ma J."/>
        </authorList>
    </citation>
    <scope>NUCLEOTIDE SEQUENCE [LARGE SCALE GENOMIC DNA]</scope>
    <source>
        <strain evidence="3">KCTC 42280</strain>
    </source>
</reference>
<proteinExistence type="predicted"/>
<evidence type="ECO:0000313" key="2">
    <source>
        <dbReference type="EMBL" id="GHD30088.1"/>
    </source>
</evidence>
<dbReference type="EMBL" id="BMZR01000002">
    <property type="protein sequence ID" value="GHD30088.1"/>
    <property type="molecule type" value="Genomic_DNA"/>
</dbReference>